<dbReference type="EMBL" id="JAGKSP010000005">
    <property type="protein sequence ID" value="MBP3964020.1"/>
    <property type="molecule type" value="Genomic_DNA"/>
</dbReference>
<keyword evidence="2" id="KW-1185">Reference proteome</keyword>
<comment type="caution">
    <text evidence="1">The sequence shown here is derived from an EMBL/GenBank/DDBJ whole genome shotgun (WGS) entry which is preliminary data.</text>
</comment>
<gene>
    <name evidence="1" type="ORF">I8J30_14985</name>
</gene>
<reference evidence="1 2" key="1">
    <citation type="submission" date="2021-04" db="EMBL/GenBank/DDBJ databases">
        <title>Paenibacillus sp. DLE-14 whole genome sequence.</title>
        <authorList>
            <person name="Ham Y.J."/>
        </authorList>
    </citation>
    <scope>NUCLEOTIDE SEQUENCE [LARGE SCALE GENOMIC DNA]</scope>
    <source>
        <strain evidence="1 2">DLE-14</strain>
    </source>
</reference>
<sequence length="224" mass="25300">MKKIGCFHAHYSNIAQIEHALEPYAVELVHFVDPGLDRIKNDAHFTRQLAEKKVRDTIEWISGCHVDAILITCTYFTSIMREEFERLTIPMIKIDEPLFQELSKQDKPIVFVFTNPNTIEGTMSQFRHYTESKGILALAESRLIPNTFELIMQGKTKEYIGEVASGLLRLAKEHPGAKLVAAQLSMVPAARYAESILNAEIGNALASLSSYLEQTLELTMKPTF</sequence>
<evidence type="ECO:0000313" key="1">
    <source>
        <dbReference type="EMBL" id="MBP3964020.1"/>
    </source>
</evidence>
<accession>A0ABS5CDV7</accession>
<name>A0ABS5CDV7_9BACL</name>
<proteinExistence type="predicted"/>
<dbReference type="Proteomes" id="UP000673394">
    <property type="component" value="Unassembled WGS sequence"/>
</dbReference>
<organism evidence="1 2">
    <name type="scientific">Paenibacillus lignilyticus</name>
    <dbReference type="NCBI Taxonomy" id="1172615"/>
    <lineage>
        <taxon>Bacteria</taxon>
        <taxon>Bacillati</taxon>
        <taxon>Bacillota</taxon>
        <taxon>Bacilli</taxon>
        <taxon>Bacillales</taxon>
        <taxon>Paenibacillaceae</taxon>
        <taxon>Paenibacillus</taxon>
    </lineage>
</organism>
<evidence type="ECO:0008006" key="3">
    <source>
        <dbReference type="Google" id="ProtNLM"/>
    </source>
</evidence>
<evidence type="ECO:0000313" key="2">
    <source>
        <dbReference type="Proteomes" id="UP000673394"/>
    </source>
</evidence>
<protein>
    <recommendedName>
        <fullName evidence="3">Asp/Glu/hydantoin racemase</fullName>
    </recommendedName>
</protein>